<feature type="non-terminal residue" evidence="1">
    <location>
        <position position="198"/>
    </location>
</feature>
<dbReference type="VEuPathDB" id="PlasmoDB:PRCDC_0054400"/>
<reference evidence="1" key="1">
    <citation type="submission" date="2014-01" db="EMBL/GenBank/DDBJ databases">
        <authorList>
            <person name="Aslett M."/>
        </authorList>
    </citation>
    <scope>NUCLEOTIDE SEQUENCE</scope>
    <source>
        <strain evidence="1">CDC</strain>
    </source>
</reference>
<dbReference type="Proteomes" id="UP000027581">
    <property type="component" value="Unassembled WGS sequence"/>
</dbReference>
<sequence>GCGLGSVAGSVGLFGGIIINIWKPGALKAAIAAAIAKRAAEISIAAEAAGEVTGKALVIAELQKMGISTLNDQTLQSFFTTISYKNITRIYQAVYEQHFQKCEFGFLKKEFLSLPDAKRDLHFCRSVWNQTPAASQARQYISPEKVIKTTVEEVVEGAEVSAKAAADIATKQATEASIKTSTETIDAACTQLYSAIGY</sequence>
<evidence type="ECO:0000313" key="1">
    <source>
        <dbReference type="EMBL" id="CDO61912.1"/>
    </source>
</evidence>
<keyword evidence="2" id="KW-1185">Reference proteome</keyword>
<accession>A0A060RR44</accession>
<name>A0A060RR44_PLARE</name>
<evidence type="ECO:0000313" key="2">
    <source>
        <dbReference type="Proteomes" id="UP000027581"/>
    </source>
</evidence>
<reference evidence="1" key="2">
    <citation type="submission" date="2014-05" db="EMBL/GenBank/DDBJ databases">
        <title>The genome sequences of chimpanzee malaria parasites reveal the path to human adaptation.</title>
        <authorList>
            <person name="Otto T.D."/>
            <person name="Rayner J.C."/>
            <person name="Boehme U."/>
            <person name="Pain A."/>
            <person name="Spottiswoode N."/>
            <person name="Sanders M."/>
            <person name="Quail M."/>
            <person name="Ollomo B."/>
            <person name="Renaud F."/>
            <person name="Thomas A.W."/>
            <person name="Prugnolle F."/>
            <person name="Conway D.J."/>
            <person name="Newbold C."/>
            <person name="Berriman M."/>
        </authorList>
    </citation>
    <scope>NUCLEOTIDE SEQUENCE [LARGE SCALE GENOMIC DNA]</scope>
    <source>
        <strain evidence="1">CDC</strain>
    </source>
</reference>
<protein>
    <submittedName>
        <fullName evidence="1">Rifin</fullName>
    </submittedName>
</protein>
<dbReference type="EMBL" id="HG810575">
    <property type="protein sequence ID" value="CDO61912.1"/>
    <property type="molecule type" value="Genomic_DNA"/>
</dbReference>
<feature type="non-terminal residue" evidence="1">
    <location>
        <position position="1"/>
    </location>
</feature>
<dbReference type="Pfam" id="PF02009">
    <property type="entry name" value="RIFIN"/>
    <property type="match status" value="1"/>
</dbReference>
<dbReference type="InterPro" id="IPR006373">
    <property type="entry name" value="VSA_Rifin"/>
</dbReference>
<dbReference type="AlphaFoldDB" id="A0A060RR44"/>
<gene>
    <name evidence="1" type="primary">RIF</name>
    <name evidence="1" type="ORF">PRCDC_0054400</name>
</gene>
<organism evidence="1 2">
    <name type="scientific">Plasmodium reichenowi</name>
    <dbReference type="NCBI Taxonomy" id="5854"/>
    <lineage>
        <taxon>Eukaryota</taxon>
        <taxon>Sar</taxon>
        <taxon>Alveolata</taxon>
        <taxon>Apicomplexa</taxon>
        <taxon>Aconoidasida</taxon>
        <taxon>Haemosporida</taxon>
        <taxon>Plasmodiidae</taxon>
        <taxon>Plasmodium</taxon>
        <taxon>Plasmodium (Laverania)</taxon>
    </lineage>
</organism>
<proteinExistence type="predicted"/>